<dbReference type="EMBL" id="VOFY01000003">
    <property type="protein sequence ID" value="KAA8593830.1"/>
    <property type="molecule type" value="Genomic_DNA"/>
</dbReference>
<dbReference type="AlphaFoldDB" id="A0A5J5DKV9"/>
<name>A0A5J5DKV9_9PERO</name>
<feature type="compositionally biased region" description="Low complexity" evidence="1">
    <location>
        <begin position="59"/>
        <end position="76"/>
    </location>
</feature>
<gene>
    <name evidence="2" type="ORF">FQN60_004664</name>
</gene>
<protein>
    <submittedName>
        <fullName evidence="2">Uncharacterized protein</fullName>
    </submittedName>
</protein>
<comment type="caution">
    <text evidence="2">The sequence shown here is derived from an EMBL/GenBank/DDBJ whole genome shotgun (WGS) entry which is preliminary data.</text>
</comment>
<feature type="region of interest" description="Disordered" evidence="1">
    <location>
        <begin position="53"/>
        <end position="76"/>
    </location>
</feature>
<accession>A0A5J5DKV9</accession>
<organism evidence="2 3">
    <name type="scientific">Etheostoma spectabile</name>
    <name type="common">orangethroat darter</name>
    <dbReference type="NCBI Taxonomy" id="54343"/>
    <lineage>
        <taxon>Eukaryota</taxon>
        <taxon>Metazoa</taxon>
        <taxon>Chordata</taxon>
        <taxon>Craniata</taxon>
        <taxon>Vertebrata</taxon>
        <taxon>Euteleostomi</taxon>
        <taxon>Actinopterygii</taxon>
        <taxon>Neopterygii</taxon>
        <taxon>Teleostei</taxon>
        <taxon>Neoteleostei</taxon>
        <taxon>Acanthomorphata</taxon>
        <taxon>Eupercaria</taxon>
        <taxon>Perciformes</taxon>
        <taxon>Percoidei</taxon>
        <taxon>Percidae</taxon>
        <taxon>Etheostomatinae</taxon>
        <taxon>Etheostoma</taxon>
    </lineage>
</organism>
<reference evidence="2 3" key="1">
    <citation type="submission" date="2019-08" db="EMBL/GenBank/DDBJ databases">
        <title>A chromosome-level genome assembly, high-density linkage maps, and genome scans reveal the genomic architecture of hybrid incompatibilities underlying speciation via character displacement in darters (Percidae: Etheostominae).</title>
        <authorList>
            <person name="Moran R.L."/>
            <person name="Catchen J.M."/>
            <person name="Fuller R.C."/>
        </authorList>
    </citation>
    <scope>NUCLEOTIDE SEQUENCE [LARGE SCALE GENOMIC DNA]</scope>
    <source>
        <strain evidence="2">EspeVRDwgs_2016</strain>
        <tissue evidence="2">Muscle</tissue>
    </source>
</reference>
<dbReference type="Proteomes" id="UP000327493">
    <property type="component" value="Chromosome 3"/>
</dbReference>
<sequence length="76" mass="7961">MLDGVVSSTESVFLVAARHHSDVGGCWSIQGRVLLSCSSSFLPVPRFSNPSVPLMGAKSDSSATFPSSSPRTSLHP</sequence>
<evidence type="ECO:0000313" key="3">
    <source>
        <dbReference type="Proteomes" id="UP000327493"/>
    </source>
</evidence>
<evidence type="ECO:0000256" key="1">
    <source>
        <dbReference type="SAM" id="MobiDB-lite"/>
    </source>
</evidence>
<proteinExistence type="predicted"/>
<evidence type="ECO:0000313" key="2">
    <source>
        <dbReference type="EMBL" id="KAA8593830.1"/>
    </source>
</evidence>
<keyword evidence="3" id="KW-1185">Reference proteome</keyword>